<reference evidence="2" key="1">
    <citation type="submission" date="2021-02" db="EMBL/GenBank/DDBJ databases">
        <authorList>
            <person name="Nowell W R."/>
        </authorList>
    </citation>
    <scope>NUCLEOTIDE SEQUENCE</scope>
</reference>
<proteinExistence type="predicted"/>
<dbReference type="SUPFAM" id="SSF48452">
    <property type="entry name" value="TPR-like"/>
    <property type="match status" value="1"/>
</dbReference>
<sequence>MDRDSANATRLRVNRIALTQQLNVQELTPKLVRARILSVNNDIPYINEGTTSIDRARRLVNCLLTPTSIGKDVERGQRPANWFLIFRSILLENSSSYGELVTALDNTVIRTPDFAQRASDAFADKTNAPRSHEFRESVNKELLRASKPKQNDEQKLKTPIKSNQEQITKIEFDPYAMNKISIEGSFQKVVDNLTYLSQIPEHLFDQLSRSKQTYDCEQLDAEHQTFDDMRRLELMNNLMQQESALANQSVFDTEIVDTILSNSKNHHYFYKYFIALSSIYGIHFDRQFLQSFSSSLDKQDNFIKIIDKGFQLYHFLYGYGRYELCRQAIERIVQALTKTVKQQQPTIWNYLFRACCALIQIHNQSVEIKDAWARIEAANEIADNLKTTGIEIHSNDYAWLYFSVSQTAYEDANFDACIQYCYRGLKAADKNNHSLIVDLLCSLAQGLTSKWIMNKAQATAVMAVQYATALSKSLITLASTTFSRRITQESPSDNKSTDFSQAPFLHHANEAYRIAQDCFGVEDRIRLFPFKMSLAHALQSRASSDQTVSKDSYFNDAMELLDDCLTIANDTFGTMSFKVAQVHRLRSATYLSKKMYNEAEQQLNTCLQIYKLCLPPNSFHYLVTKASLGLIYKQQGNYTQALAIFQSISSLLDTKAQSFRWINMVLESLIECYTHMKGSGHSEEDPATSSIAHNAAEKVRAELYEWRRTNVKPADLMNLIQQEPARTLHQFLHDSTKFQETTDRVHALMHTQLKAKNRMSLPLPTTDTKTHQEA</sequence>
<dbReference type="CDD" id="cd01671">
    <property type="entry name" value="CARD"/>
    <property type="match status" value="1"/>
</dbReference>
<dbReference type="Gene3D" id="1.10.533.10">
    <property type="entry name" value="Death Domain, Fas"/>
    <property type="match status" value="1"/>
</dbReference>
<dbReference type="SMART" id="SM00028">
    <property type="entry name" value="TPR"/>
    <property type="match status" value="3"/>
</dbReference>
<dbReference type="InterPro" id="IPR001315">
    <property type="entry name" value="CARD"/>
</dbReference>
<dbReference type="SUPFAM" id="SSF47986">
    <property type="entry name" value="DEATH domain"/>
    <property type="match status" value="1"/>
</dbReference>
<dbReference type="Proteomes" id="UP000681967">
    <property type="component" value="Unassembled WGS sequence"/>
</dbReference>
<dbReference type="PROSITE" id="PS50209">
    <property type="entry name" value="CARD"/>
    <property type="match status" value="1"/>
</dbReference>
<dbReference type="EMBL" id="CAJOBH010003248">
    <property type="protein sequence ID" value="CAF3944247.1"/>
    <property type="molecule type" value="Genomic_DNA"/>
</dbReference>
<dbReference type="Gene3D" id="1.25.40.10">
    <property type="entry name" value="Tetratricopeptide repeat domain"/>
    <property type="match status" value="1"/>
</dbReference>
<name>A0A8S2M8X5_9BILA</name>
<evidence type="ECO:0000313" key="2">
    <source>
        <dbReference type="EMBL" id="CAF3944247.1"/>
    </source>
</evidence>
<dbReference type="InterPro" id="IPR019734">
    <property type="entry name" value="TPR_rpt"/>
</dbReference>
<dbReference type="GO" id="GO:0042981">
    <property type="term" value="P:regulation of apoptotic process"/>
    <property type="evidence" value="ECO:0007669"/>
    <property type="project" value="InterPro"/>
</dbReference>
<dbReference type="InterPro" id="IPR011029">
    <property type="entry name" value="DEATH-like_dom_sf"/>
</dbReference>
<protein>
    <recommendedName>
        <fullName evidence="1">CARD domain-containing protein</fullName>
    </recommendedName>
</protein>
<evidence type="ECO:0000259" key="1">
    <source>
        <dbReference type="PROSITE" id="PS50209"/>
    </source>
</evidence>
<accession>A0A8S2M8X5</accession>
<organism evidence="2 3">
    <name type="scientific">Rotaria magnacalcarata</name>
    <dbReference type="NCBI Taxonomy" id="392030"/>
    <lineage>
        <taxon>Eukaryota</taxon>
        <taxon>Metazoa</taxon>
        <taxon>Spiralia</taxon>
        <taxon>Gnathifera</taxon>
        <taxon>Rotifera</taxon>
        <taxon>Eurotatoria</taxon>
        <taxon>Bdelloidea</taxon>
        <taxon>Philodinida</taxon>
        <taxon>Philodinidae</taxon>
        <taxon>Rotaria</taxon>
    </lineage>
</organism>
<evidence type="ECO:0000313" key="3">
    <source>
        <dbReference type="Proteomes" id="UP000681967"/>
    </source>
</evidence>
<dbReference type="AlphaFoldDB" id="A0A8S2M8X5"/>
<feature type="domain" description="CARD" evidence="1">
    <location>
        <begin position="3"/>
        <end position="64"/>
    </location>
</feature>
<gene>
    <name evidence="2" type="ORF">BYL167_LOCUS10679</name>
</gene>
<comment type="caution">
    <text evidence="2">The sequence shown here is derived from an EMBL/GenBank/DDBJ whole genome shotgun (WGS) entry which is preliminary data.</text>
</comment>
<dbReference type="InterPro" id="IPR011990">
    <property type="entry name" value="TPR-like_helical_dom_sf"/>
</dbReference>